<dbReference type="AlphaFoldDB" id="A0A8X7PK12"/>
<dbReference type="Pfam" id="PF03384">
    <property type="entry name" value="DUF287"/>
    <property type="match status" value="1"/>
</dbReference>
<feature type="domain" description="DUF287" evidence="2">
    <location>
        <begin position="341"/>
        <end position="400"/>
    </location>
</feature>
<feature type="compositionally biased region" description="Acidic residues" evidence="1">
    <location>
        <begin position="550"/>
        <end position="559"/>
    </location>
</feature>
<feature type="compositionally biased region" description="Basic and acidic residues" evidence="1">
    <location>
        <begin position="9"/>
        <end position="25"/>
    </location>
</feature>
<feature type="region of interest" description="Disordered" evidence="1">
    <location>
        <begin position="467"/>
        <end position="586"/>
    </location>
</feature>
<evidence type="ECO:0000313" key="3">
    <source>
        <dbReference type="EMBL" id="KAG2252072.1"/>
    </source>
</evidence>
<sequence>MSSKTRVAKMKEKAEASEKKKNADVKRRKGAAAKRRAAIKKKREAAKRSETTEKKRKRDSGLDGGSSSNPTKRTRNRVRETAASPPEHQGVHAPTPAAELPSQGDSEGTPRPVIPSQPQKSPTPTHAASEAENQQQPRVTSGSSTRNLNAPEVAVDNDAPRTVERDDMTVEAARPAGFFFKPSDYGKGCKLSSRCHQHDFLKTIKKLEASEKSWFQDHPQFKHIFHMDCTPTRKVMGLWMLLLRTMHTGKGRQAWFGVNGVPIRYSIRERSLLSGLYCHSYPENYPSIGSMKFARKYFKVKKTKDGKEKGLQVTEADFKRTGTTGFPLDMIYRTLGNTKEIISILEPQGYEADLLYEIMDEGTYEDLELIDDSDTPDIAVDSWNKILLEPGSNISWPDLFKMDAGGEAGGEAGVEAGGETEKALKLNKRMDDGFALRDETIRLLAARVKELEQDKIQRESWPFQFGEAETGYASGGRRRDKDGDEEAEMHGDKEGDEETEMHGDNEGDEEAEKDGDEEAEKDGDEEAEMHGDKEGEDNGDKDGDAAEAEKDGDEEEAEKDGEKQIEAEAEKLMQDTEERFDDDGDEQSTLQIMADTAERFEKAAAEKAAADKTNEVVDDDDALEKEREVGVDVALEEAASVGVDDALEEAASVGVDEMPKRVSKRSHLLRSPFTPN</sequence>
<reference evidence="3 4" key="1">
    <citation type="submission" date="2020-02" db="EMBL/GenBank/DDBJ databases">
        <authorList>
            <person name="Ma Q."/>
            <person name="Huang Y."/>
            <person name="Song X."/>
            <person name="Pei D."/>
        </authorList>
    </citation>
    <scope>NUCLEOTIDE SEQUENCE [LARGE SCALE GENOMIC DNA]</scope>
    <source>
        <strain evidence="3">Sxm20200214</strain>
        <tissue evidence="3">Leaf</tissue>
    </source>
</reference>
<feature type="compositionally biased region" description="Basic residues" evidence="1">
    <location>
        <begin position="26"/>
        <end position="45"/>
    </location>
</feature>
<feature type="compositionally biased region" description="Basic and acidic residues" evidence="1">
    <location>
        <begin position="560"/>
        <end position="577"/>
    </location>
</feature>
<dbReference type="EMBL" id="JAAMPC010000016">
    <property type="protein sequence ID" value="KAG2252072.1"/>
    <property type="molecule type" value="Genomic_DNA"/>
</dbReference>
<evidence type="ECO:0000313" key="4">
    <source>
        <dbReference type="Proteomes" id="UP000886595"/>
    </source>
</evidence>
<keyword evidence="4" id="KW-1185">Reference proteome</keyword>
<feature type="region of interest" description="Disordered" evidence="1">
    <location>
        <begin position="1"/>
        <end position="166"/>
    </location>
</feature>
<dbReference type="InterPro" id="IPR005048">
    <property type="entry name" value="DUF287"/>
</dbReference>
<comment type="caution">
    <text evidence="3">The sequence shown here is derived from an EMBL/GenBank/DDBJ whole genome shotgun (WGS) entry which is preliminary data.</text>
</comment>
<proteinExistence type="predicted"/>
<gene>
    <name evidence="3" type="ORF">Bca52824_082208</name>
</gene>
<feature type="compositionally biased region" description="Polar residues" evidence="1">
    <location>
        <begin position="116"/>
        <end position="148"/>
    </location>
</feature>
<feature type="compositionally biased region" description="Acidic residues" evidence="1">
    <location>
        <begin position="506"/>
        <end position="527"/>
    </location>
</feature>
<dbReference type="PANTHER" id="PTHR48209:SF3">
    <property type="entry name" value="SYNDECAN_NEUREXIN DOMAIN-CONTAINING PROTEIN"/>
    <property type="match status" value="1"/>
</dbReference>
<evidence type="ECO:0000256" key="1">
    <source>
        <dbReference type="SAM" id="MobiDB-lite"/>
    </source>
</evidence>
<evidence type="ECO:0000259" key="2">
    <source>
        <dbReference type="Pfam" id="PF03384"/>
    </source>
</evidence>
<accession>A0A8X7PK12</accession>
<feature type="compositionally biased region" description="Basic and acidic residues" evidence="1">
    <location>
        <begin position="528"/>
        <end position="549"/>
    </location>
</feature>
<organism evidence="3 4">
    <name type="scientific">Brassica carinata</name>
    <name type="common">Ethiopian mustard</name>
    <name type="synonym">Abyssinian cabbage</name>
    <dbReference type="NCBI Taxonomy" id="52824"/>
    <lineage>
        <taxon>Eukaryota</taxon>
        <taxon>Viridiplantae</taxon>
        <taxon>Streptophyta</taxon>
        <taxon>Embryophyta</taxon>
        <taxon>Tracheophyta</taxon>
        <taxon>Spermatophyta</taxon>
        <taxon>Magnoliopsida</taxon>
        <taxon>eudicotyledons</taxon>
        <taxon>Gunneridae</taxon>
        <taxon>Pentapetalae</taxon>
        <taxon>rosids</taxon>
        <taxon>malvids</taxon>
        <taxon>Brassicales</taxon>
        <taxon>Brassicaceae</taxon>
        <taxon>Brassiceae</taxon>
        <taxon>Brassica</taxon>
    </lineage>
</organism>
<feature type="compositionally biased region" description="Basic and acidic residues" evidence="1">
    <location>
        <begin position="477"/>
        <end position="493"/>
    </location>
</feature>
<dbReference type="OrthoDB" id="1101036at2759"/>
<name>A0A8X7PK12_BRACI</name>
<protein>
    <recommendedName>
        <fullName evidence="2">DUF287 domain-containing protein</fullName>
    </recommendedName>
</protein>
<dbReference type="PANTHER" id="PTHR48209">
    <property type="entry name" value="AGL056WP"/>
    <property type="match status" value="1"/>
</dbReference>
<dbReference type="Proteomes" id="UP000886595">
    <property type="component" value="Unassembled WGS sequence"/>
</dbReference>